<feature type="non-terminal residue" evidence="2">
    <location>
        <position position="1"/>
    </location>
</feature>
<sequence length="61" mass="6939">GLSGGYGSISQWESIQEKYESVKDSYKVDSLFAGGRSDKERKTWKMRKKTTNTTTSSIRDK</sequence>
<evidence type="ECO:0000313" key="3">
    <source>
        <dbReference type="Proteomes" id="UP001195483"/>
    </source>
</evidence>
<dbReference type="AlphaFoldDB" id="A0AAE0T4T0"/>
<dbReference type="EMBL" id="JAEAOA010001069">
    <property type="protein sequence ID" value="KAK3603596.1"/>
    <property type="molecule type" value="Genomic_DNA"/>
</dbReference>
<feature type="compositionally biased region" description="Polar residues" evidence="1">
    <location>
        <begin position="51"/>
        <end position="61"/>
    </location>
</feature>
<gene>
    <name evidence="2" type="ORF">CHS0354_017314</name>
</gene>
<reference evidence="2" key="2">
    <citation type="journal article" date="2021" name="Genome Biol. Evol.">
        <title>Developing a high-quality reference genome for a parasitic bivalve with doubly uniparental inheritance (Bivalvia: Unionida).</title>
        <authorList>
            <person name="Smith C.H."/>
        </authorList>
    </citation>
    <scope>NUCLEOTIDE SEQUENCE</scope>
    <source>
        <strain evidence="2">CHS0354</strain>
        <tissue evidence="2">Mantle</tissue>
    </source>
</reference>
<name>A0AAE0T4T0_9BIVA</name>
<dbReference type="Proteomes" id="UP001195483">
    <property type="component" value="Unassembled WGS sequence"/>
</dbReference>
<comment type="caution">
    <text evidence="2">The sequence shown here is derived from an EMBL/GenBank/DDBJ whole genome shotgun (WGS) entry which is preliminary data.</text>
</comment>
<organism evidence="2 3">
    <name type="scientific">Potamilus streckersoni</name>
    <dbReference type="NCBI Taxonomy" id="2493646"/>
    <lineage>
        <taxon>Eukaryota</taxon>
        <taxon>Metazoa</taxon>
        <taxon>Spiralia</taxon>
        <taxon>Lophotrochozoa</taxon>
        <taxon>Mollusca</taxon>
        <taxon>Bivalvia</taxon>
        <taxon>Autobranchia</taxon>
        <taxon>Heteroconchia</taxon>
        <taxon>Palaeoheterodonta</taxon>
        <taxon>Unionida</taxon>
        <taxon>Unionoidea</taxon>
        <taxon>Unionidae</taxon>
        <taxon>Ambleminae</taxon>
        <taxon>Lampsilini</taxon>
        <taxon>Potamilus</taxon>
    </lineage>
</organism>
<protein>
    <submittedName>
        <fullName evidence="2">Uncharacterized protein</fullName>
    </submittedName>
</protein>
<evidence type="ECO:0000256" key="1">
    <source>
        <dbReference type="SAM" id="MobiDB-lite"/>
    </source>
</evidence>
<evidence type="ECO:0000313" key="2">
    <source>
        <dbReference type="EMBL" id="KAK3603596.1"/>
    </source>
</evidence>
<feature type="region of interest" description="Disordered" evidence="1">
    <location>
        <begin position="36"/>
        <end position="61"/>
    </location>
</feature>
<proteinExistence type="predicted"/>
<reference evidence="2" key="3">
    <citation type="submission" date="2023-05" db="EMBL/GenBank/DDBJ databases">
        <authorList>
            <person name="Smith C.H."/>
        </authorList>
    </citation>
    <scope>NUCLEOTIDE SEQUENCE</scope>
    <source>
        <strain evidence="2">CHS0354</strain>
        <tissue evidence="2">Mantle</tissue>
    </source>
</reference>
<reference evidence="2" key="1">
    <citation type="journal article" date="2021" name="Genome Biol. Evol.">
        <title>A High-Quality Reference Genome for a Parasitic Bivalve with Doubly Uniparental Inheritance (Bivalvia: Unionida).</title>
        <authorList>
            <person name="Smith C.H."/>
        </authorList>
    </citation>
    <scope>NUCLEOTIDE SEQUENCE</scope>
    <source>
        <strain evidence="2">CHS0354</strain>
    </source>
</reference>
<accession>A0AAE0T4T0</accession>
<keyword evidence="3" id="KW-1185">Reference proteome</keyword>